<dbReference type="GO" id="GO:0005737">
    <property type="term" value="C:cytoplasm"/>
    <property type="evidence" value="ECO:0007669"/>
    <property type="project" value="TreeGrafter"/>
</dbReference>
<dbReference type="Gene3D" id="3.40.50.410">
    <property type="entry name" value="von Willebrand factor, type A domain"/>
    <property type="match status" value="1"/>
</dbReference>
<dbReference type="PANTHER" id="PTHR47763">
    <property type="entry name" value="ALPHA-PROTEIN KINASE VWKA"/>
    <property type="match status" value="1"/>
</dbReference>
<dbReference type="InterPro" id="IPR036465">
    <property type="entry name" value="vWFA_dom_sf"/>
</dbReference>
<dbReference type="AlphaFoldDB" id="A0AAV7JHF5"/>
<protein>
    <submittedName>
        <fullName evidence="1">von willebrand factor type A domain protein</fullName>
    </submittedName>
</protein>
<accession>A0AAV7JHF5</accession>
<comment type="caution">
    <text evidence="1">The sequence shown here is derived from an EMBL/GenBank/DDBJ whole genome shotgun (WGS) entry which is preliminary data.</text>
</comment>
<proteinExistence type="predicted"/>
<dbReference type="InterPro" id="IPR052969">
    <property type="entry name" value="Thr-specific_kinase-like"/>
</dbReference>
<evidence type="ECO:0000313" key="2">
    <source>
        <dbReference type="Proteomes" id="UP001165289"/>
    </source>
</evidence>
<name>A0AAV7JHF5_9METZ</name>
<evidence type="ECO:0000313" key="1">
    <source>
        <dbReference type="EMBL" id="KAI6647914.1"/>
    </source>
</evidence>
<dbReference type="Proteomes" id="UP001165289">
    <property type="component" value="Unassembled WGS sequence"/>
</dbReference>
<dbReference type="GO" id="GO:0004674">
    <property type="term" value="F:protein serine/threonine kinase activity"/>
    <property type="evidence" value="ECO:0007669"/>
    <property type="project" value="TreeGrafter"/>
</dbReference>
<dbReference type="EMBL" id="JAKMXF010000335">
    <property type="protein sequence ID" value="KAI6647914.1"/>
    <property type="molecule type" value="Genomic_DNA"/>
</dbReference>
<organism evidence="1 2">
    <name type="scientific">Oopsacas minuta</name>
    <dbReference type="NCBI Taxonomy" id="111878"/>
    <lineage>
        <taxon>Eukaryota</taxon>
        <taxon>Metazoa</taxon>
        <taxon>Porifera</taxon>
        <taxon>Hexactinellida</taxon>
        <taxon>Hexasterophora</taxon>
        <taxon>Lyssacinosida</taxon>
        <taxon>Leucopsacidae</taxon>
        <taxon>Oopsacas</taxon>
    </lineage>
</organism>
<gene>
    <name evidence="1" type="ORF">LOD99_8375</name>
</gene>
<sequence length="168" mass="19071">MLKVCSYSLSDNKKFTTQHRSVQQFLENVKPEGGGDYPEAVLDGLANAATKCDWELKPGVRNVIIHIYDAPPHGDFPNYNSHDSKSSKENCCCCNHGKLCNFDWKTDVWNILQKFQIQYHGINTGRCLPQYEATMKDNLKGLCGDFQTVGKEVVNEAIVQIFIDYKMD</sequence>
<reference evidence="1 2" key="1">
    <citation type="journal article" date="2023" name="BMC Biol.">
        <title>The compact genome of the sponge Oopsacas minuta (Hexactinellida) is lacking key metazoan core genes.</title>
        <authorList>
            <person name="Santini S."/>
            <person name="Schenkelaars Q."/>
            <person name="Jourda C."/>
            <person name="Duchesne M."/>
            <person name="Belahbib H."/>
            <person name="Rocher C."/>
            <person name="Selva M."/>
            <person name="Riesgo A."/>
            <person name="Vervoort M."/>
            <person name="Leys S.P."/>
            <person name="Kodjabachian L."/>
            <person name="Le Bivic A."/>
            <person name="Borchiellini C."/>
            <person name="Claverie J.M."/>
            <person name="Renard E."/>
        </authorList>
    </citation>
    <scope>NUCLEOTIDE SEQUENCE [LARGE SCALE GENOMIC DNA]</scope>
    <source>
        <strain evidence="1">SPO-2</strain>
    </source>
</reference>
<keyword evidence="2" id="KW-1185">Reference proteome</keyword>
<dbReference type="PANTHER" id="PTHR47763:SF1">
    <property type="entry name" value="DUF659 DOMAIN-CONTAINING PROTEIN"/>
    <property type="match status" value="1"/>
</dbReference>
<dbReference type="SUPFAM" id="SSF53300">
    <property type="entry name" value="vWA-like"/>
    <property type="match status" value="1"/>
</dbReference>